<dbReference type="PATRIC" id="fig|889378.3.peg.314"/>
<proteinExistence type="predicted"/>
<dbReference type="EMBL" id="CP003282">
    <property type="protein sequence ID" value="AFG36416.1"/>
    <property type="molecule type" value="Genomic_DNA"/>
</dbReference>
<evidence type="ECO:0008006" key="3">
    <source>
        <dbReference type="Google" id="ProtNLM"/>
    </source>
</evidence>
<evidence type="ECO:0000313" key="2">
    <source>
        <dbReference type="Proteomes" id="UP000007383"/>
    </source>
</evidence>
<reference evidence="2" key="1">
    <citation type="journal article" date="2013" name="Stand. Genomic Sci.">
        <title>Complete genome sequence of the halophilic bacterium Spirochaeta africana type strain (Z-7692(T)) from the alkaline Lake Magadi in the East African Rift.</title>
        <authorList>
            <person name="Liolos K."/>
            <person name="Abt B."/>
            <person name="Scheuner C."/>
            <person name="Teshima H."/>
            <person name="Held B."/>
            <person name="Lapidus A."/>
            <person name="Nolan M."/>
            <person name="Lucas S."/>
            <person name="Deshpande S."/>
            <person name="Cheng J.F."/>
            <person name="Tapia R."/>
            <person name="Goodwin L.A."/>
            <person name="Pitluck S."/>
            <person name="Pagani I."/>
            <person name="Ivanova N."/>
            <person name="Mavromatis K."/>
            <person name="Mikhailova N."/>
            <person name="Huntemann M."/>
            <person name="Pati A."/>
            <person name="Chen A."/>
            <person name="Palaniappan K."/>
            <person name="Land M."/>
            <person name="Rohde M."/>
            <person name="Tindall B.J."/>
            <person name="Detter J.C."/>
            <person name="Goker M."/>
            <person name="Bristow J."/>
            <person name="Eisen J.A."/>
            <person name="Markowitz V."/>
            <person name="Hugenholtz P."/>
            <person name="Woyke T."/>
            <person name="Klenk H.P."/>
            <person name="Kyrpides N.C."/>
        </authorList>
    </citation>
    <scope>NUCLEOTIDE SEQUENCE</scope>
    <source>
        <strain evidence="2">ATCC 700263 / DSM 8902 / Z-7692</strain>
    </source>
</reference>
<sequence length="300" mass="32222">MLSNRTLAGVLTVALLLTAVSLPGQTLEFRGNPGRPVTGNYSVSAPVEITRTVTIRHRQAATDYTLTVSPGSSIRSAQHQQGSASLEYQILDAATGQPLSDSYRINGSFPASGNQWQVREYDLVFRLLPGQLPMAGRYEDSPVLELYIGTQDTGQLADDSIINLRIDMDEVIDMQITPAGSGYGSGSTFYELNFENLLPHTAQQVDLGVLANTPYNVLVQSQNAANLRESISGDTVAYRFRFDGSPVDLASGTPVTAAASLAPTGSNGRTHTLQLEILPYTELPAAGTYQDEINITIEAP</sequence>
<keyword evidence="2" id="KW-1185">Reference proteome</keyword>
<dbReference type="OrthoDB" id="7389811at2"/>
<dbReference type="STRING" id="889378.Spiaf_0308"/>
<evidence type="ECO:0000313" key="1">
    <source>
        <dbReference type="EMBL" id="AFG36416.1"/>
    </source>
</evidence>
<name>H9UFX3_SPIAZ</name>
<dbReference type="RefSeq" id="WP_014454414.1">
    <property type="nucleotide sequence ID" value="NC_017098.1"/>
</dbReference>
<gene>
    <name evidence="1" type="ordered locus">Spiaf_0308</name>
</gene>
<accession>H9UFX3</accession>
<dbReference type="KEGG" id="sfc:Spiaf_0308"/>
<dbReference type="Proteomes" id="UP000007383">
    <property type="component" value="Chromosome"/>
</dbReference>
<protein>
    <recommendedName>
        <fullName evidence="3">Spore coat protein U domain-containing protein</fullName>
    </recommendedName>
</protein>
<organism evidence="1 2">
    <name type="scientific">Spirochaeta africana (strain ATCC 700263 / DSM 8902 / Z-7692)</name>
    <dbReference type="NCBI Taxonomy" id="889378"/>
    <lineage>
        <taxon>Bacteria</taxon>
        <taxon>Pseudomonadati</taxon>
        <taxon>Spirochaetota</taxon>
        <taxon>Spirochaetia</taxon>
        <taxon>Spirochaetales</taxon>
        <taxon>Spirochaetaceae</taxon>
        <taxon>Spirochaeta</taxon>
    </lineage>
</organism>
<dbReference type="AlphaFoldDB" id="H9UFX3"/>
<dbReference type="HOGENOM" id="CLU_927197_0_0_12"/>